<evidence type="ECO:0000313" key="3">
    <source>
        <dbReference type="Proteomes" id="UP000591131"/>
    </source>
</evidence>
<gene>
    <name evidence="2" type="ORF">FOL47_007251</name>
</gene>
<dbReference type="EMBL" id="JAAPAO010000421">
    <property type="protein sequence ID" value="KAF4660222.1"/>
    <property type="molecule type" value="Genomic_DNA"/>
</dbReference>
<reference evidence="2 3" key="1">
    <citation type="submission" date="2020-04" db="EMBL/GenBank/DDBJ databases">
        <title>Perkinsus chesapeaki whole genome sequence.</title>
        <authorList>
            <person name="Bogema D.R."/>
        </authorList>
    </citation>
    <scope>NUCLEOTIDE SEQUENCE [LARGE SCALE GENOMIC DNA]</scope>
    <source>
        <strain evidence="2">ATCC PRA-425</strain>
    </source>
</reference>
<evidence type="ECO:0000313" key="2">
    <source>
        <dbReference type="EMBL" id="KAF4660222.1"/>
    </source>
</evidence>
<accession>A0A7J6LLR2</accession>
<evidence type="ECO:0000256" key="1">
    <source>
        <dbReference type="SAM" id="MobiDB-lite"/>
    </source>
</evidence>
<feature type="compositionally biased region" description="Basic and acidic residues" evidence="1">
    <location>
        <begin position="64"/>
        <end position="73"/>
    </location>
</feature>
<feature type="region of interest" description="Disordered" evidence="1">
    <location>
        <begin position="64"/>
        <end position="85"/>
    </location>
</feature>
<feature type="region of interest" description="Disordered" evidence="1">
    <location>
        <begin position="129"/>
        <end position="152"/>
    </location>
</feature>
<name>A0A7J6LLR2_PERCH</name>
<feature type="compositionally biased region" description="Basic and acidic residues" evidence="1">
    <location>
        <begin position="141"/>
        <end position="152"/>
    </location>
</feature>
<comment type="caution">
    <text evidence="2">The sequence shown here is derived from an EMBL/GenBank/DDBJ whole genome shotgun (WGS) entry which is preliminary data.</text>
</comment>
<organism evidence="2 3">
    <name type="scientific">Perkinsus chesapeaki</name>
    <name type="common">Clam parasite</name>
    <name type="synonym">Perkinsus andrewsi</name>
    <dbReference type="NCBI Taxonomy" id="330153"/>
    <lineage>
        <taxon>Eukaryota</taxon>
        <taxon>Sar</taxon>
        <taxon>Alveolata</taxon>
        <taxon>Perkinsozoa</taxon>
        <taxon>Perkinsea</taxon>
        <taxon>Perkinsida</taxon>
        <taxon>Perkinsidae</taxon>
        <taxon>Perkinsus</taxon>
    </lineage>
</organism>
<dbReference type="Proteomes" id="UP000591131">
    <property type="component" value="Unassembled WGS sequence"/>
</dbReference>
<feature type="region of interest" description="Disordered" evidence="1">
    <location>
        <begin position="9"/>
        <end position="29"/>
    </location>
</feature>
<dbReference type="AlphaFoldDB" id="A0A7J6LLR2"/>
<keyword evidence="3" id="KW-1185">Reference proteome</keyword>
<sequence length="152" mass="16086">MYMDAVGIVDSPKAPKSGALTDKRGSGDTQDGILDGVNATLSHNGYVNYVKPLTSWIESWDRSRGGPVAKEHSVPNAKSELGSQVTEPGAAHALALTFGSTLRLHDPRAPVLVQRPTSCRDEAAVEKHRDWQAGGGSASEAEAHADCRAAIR</sequence>
<protein>
    <submittedName>
        <fullName evidence="2">Uncharacterized protein</fullName>
    </submittedName>
</protein>
<proteinExistence type="predicted"/>